<protein>
    <recommendedName>
        <fullName evidence="5">Fibronectin type-III domain-containing protein</fullName>
    </recommendedName>
</protein>
<dbReference type="SUPFAM" id="SSF49265">
    <property type="entry name" value="Fibronectin type III"/>
    <property type="match status" value="2"/>
</dbReference>
<dbReference type="Proteomes" id="UP000523105">
    <property type="component" value="Unassembled WGS sequence"/>
</dbReference>
<dbReference type="EMBL" id="JACASV010000007">
    <property type="protein sequence ID" value="NWJ42985.1"/>
    <property type="molecule type" value="Genomic_DNA"/>
</dbReference>
<feature type="transmembrane region" description="Helical" evidence="4">
    <location>
        <begin position="1235"/>
        <end position="1256"/>
    </location>
</feature>
<accession>A0A7K4MN35</accession>
<dbReference type="InterPro" id="IPR003611">
    <property type="entry name" value="NUMOD3"/>
</dbReference>
<feature type="domain" description="Fibronectin type-III" evidence="5">
    <location>
        <begin position="60"/>
        <end position="166"/>
    </location>
</feature>
<keyword evidence="4" id="KW-1133">Transmembrane helix</keyword>
<keyword evidence="4" id="KW-0812">Transmembrane</keyword>
<dbReference type="GO" id="GO:0003677">
    <property type="term" value="F:DNA binding"/>
    <property type="evidence" value="ECO:0007669"/>
    <property type="project" value="InterPro"/>
</dbReference>
<evidence type="ECO:0000256" key="4">
    <source>
        <dbReference type="SAM" id="Phobius"/>
    </source>
</evidence>
<dbReference type="SMART" id="SM00496">
    <property type="entry name" value="IENR2"/>
    <property type="match status" value="5"/>
</dbReference>
<keyword evidence="1" id="KW-0677">Repeat</keyword>
<gene>
    <name evidence="6" type="ORF">HX837_02015</name>
</gene>
<dbReference type="InterPro" id="IPR003961">
    <property type="entry name" value="FN3_dom"/>
</dbReference>
<evidence type="ECO:0000259" key="5">
    <source>
        <dbReference type="PROSITE" id="PS50853"/>
    </source>
</evidence>
<feature type="region of interest" description="Disordered" evidence="3">
    <location>
        <begin position="1059"/>
        <end position="1083"/>
    </location>
</feature>
<feature type="region of interest" description="Disordered" evidence="3">
    <location>
        <begin position="1450"/>
        <end position="1502"/>
    </location>
</feature>
<keyword evidence="2" id="KW-0175">Coiled coil</keyword>
<feature type="compositionally biased region" description="Gly residues" evidence="3">
    <location>
        <begin position="1063"/>
        <end position="1080"/>
    </location>
</feature>
<dbReference type="CDD" id="cd00063">
    <property type="entry name" value="FN3"/>
    <property type="match status" value="2"/>
</dbReference>
<evidence type="ECO:0000256" key="1">
    <source>
        <dbReference type="ARBA" id="ARBA00022737"/>
    </source>
</evidence>
<feature type="domain" description="Fibronectin type-III" evidence="5">
    <location>
        <begin position="266"/>
        <end position="377"/>
    </location>
</feature>
<dbReference type="SMART" id="SM00060">
    <property type="entry name" value="FN3"/>
    <property type="match status" value="2"/>
</dbReference>
<reference evidence="6 7" key="1">
    <citation type="journal article" date="2019" name="Environ. Microbiol.">
        <title>Genomics insights into ecotype formation of ammonia-oxidizing archaea in the deep ocean.</title>
        <authorList>
            <person name="Wang Y."/>
            <person name="Huang J.M."/>
            <person name="Cui G.J."/>
            <person name="Nunoura T."/>
            <person name="Takaki Y."/>
            <person name="Li W.L."/>
            <person name="Li J."/>
            <person name="Gao Z.M."/>
            <person name="Takai K."/>
            <person name="Zhang A.Q."/>
            <person name="Stepanauskas R."/>
        </authorList>
    </citation>
    <scope>NUCLEOTIDE SEQUENCE [LARGE SCALE GENOMIC DNA]</scope>
    <source>
        <strain evidence="6 7">L15b</strain>
    </source>
</reference>
<dbReference type="Gene3D" id="2.60.40.10">
    <property type="entry name" value="Immunoglobulins"/>
    <property type="match status" value="2"/>
</dbReference>
<dbReference type="InterPro" id="IPR036116">
    <property type="entry name" value="FN3_sf"/>
</dbReference>
<name>A0A7K4MN35_9ARCH</name>
<dbReference type="InterPro" id="IPR050964">
    <property type="entry name" value="Striated_Muscle_Regulatory"/>
</dbReference>
<dbReference type="InterPro" id="IPR013783">
    <property type="entry name" value="Ig-like_fold"/>
</dbReference>
<feature type="coiled-coil region" evidence="2">
    <location>
        <begin position="1321"/>
        <end position="1355"/>
    </location>
</feature>
<dbReference type="Pfam" id="PF07460">
    <property type="entry name" value="NUMOD3"/>
    <property type="match status" value="2"/>
</dbReference>
<feature type="compositionally biased region" description="Basic and acidic residues" evidence="3">
    <location>
        <begin position="1464"/>
        <end position="1475"/>
    </location>
</feature>
<keyword evidence="4" id="KW-0472">Membrane</keyword>
<evidence type="ECO:0000313" key="7">
    <source>
        <dbReference type="Proteomes" id="UP000523105"/>
    </source>
</evidence>
<feature type="compositionally biased region" description="Basic and acidic residues" evidence="3">
    <location>
        <begin position="1482"/>
        <end position="1491"/>
    </location>
</feature>
<evidence type="ECO:0000256" key="2">
    <source>
        <dbReference type="SAM" id="Coils"/>
    </source>
</evidence>
<evidence type="ECO:0000256" key="3">
    <source>
        <dbReference type="SAM" id="MobiDB-lite"/>
    </source>
</evidence>
<dbReference type="PANTHER" id="PTHR13817">
    <property type="entry name" value="TITIN"/>
    <property type="match status" value="1"/>
</dbReference>
<evidence type="ECO:0000313" key="6">
    <source>
        <dbReference type="EMBL" id="NWJ42985.1"/>
    </source>
</evidence>
<organism evidence="6 7">
    <name type="scientific">Marine Group I thaumarchaeote</name>
    <dbReference type="NCBI Taxonomy" id="2511932"/>
    <lineage>
        <taxon>Archaea</taxon>
        <taxon>Nitrososphaerota</taxon>
        <taxon>Marine Group I</taxon>
    </lineage>
</organism>
<proteinExistence type="predicted"/>
<comment type="caution">
    <text evidence="6">The sequence shown here is derived from an EMBL/GenBank/DDBJ whole genome shotgun (WGS) entry which is preliminary data.</text>
</comment>
<dbReference type="PROSITE" id="PS50853">
    <property type="entry name" value="FN3"/>
    <property type="match status" value="2"/>
</dbReference>
<sequence>MNLSESVSLTDSISKAAGVNLSETVSLTDSISKAAGVNLSESVSFTDLTGVCYGYVSCFAPEIPTLAGVGANNQVILSWNQPYDGNSPITDYVIQHSRNNGTSWTTILDTTSTLTAYTVEQYYLGCLPADEPCIANGQSAMFRVRAVNSIGYGGWSVPVDVTPAVSLSIVYNVTIVPETEEQSQALYVDWTVDDDTDVCDYQIFYATSAAGPWTLYDDGESTVRSAAIYGITSFTSTFVKVTPVLCSTGCPDVESEIAWTIPTRQEPGKIKVFFVNPEETTVWLDWNKPKTGGSEITLYEIQSKQWLRYDTTGCQCDIFSDWYTIFTGLPYPDDYGTYSYQDYGLDGNKMYQYQIRAVNAEGNGIFSDIQETTTSATFTTYATDYVYEDDFDYGAAGTTYADDIVFDGIVTFGTGQTFGDSTEFAVGQTFNSSVNFSGSNIQFDGSTFQNAETFGIGADFSGTQSFTGANTFGDQTTFTGTQDFSAATQNFGEGTYFYGTSNFADDQEFGVDTIFAADQVFDLNYDYNFDSAGIDFGVDTNFGKARTFGGTANFTAGVSTFVGTNTFGAGTQFADGQSFDVAQNFGADMEFEANMEFGLDQTFTTDYDFNKADMTFGAGTTFCSGEAMGENADFTAGTNTFGGATEFGAGTEFAVNQSFTDYTQTFGGAATFANGTKFYAGQDFSSYTHTFTDHQTFGAGTGFNVGQPFAGDVEFSGLFDFSDMVGKSLVFEKAVDFYMPPSGEALGIPSGTTFGDSFDRASMFEDLDGDGVNDKRHMFEAGVIFAADTTFPPNTEFVDGFSYDDMYNKQFTFEEGNFMGGTPWFPLGQTIEPGIMWGSSARFDAGVTLEPGLSMPADSVFSSGLVMPTGTAPPYGMMLGPYTCEDPDCIPDESLYLAPGQLLLPGVDPAPIINYITGTNSTFANTGLGFEMSFGSVTKDGKVNVDLQDPATVPGTSAGSTAGQRSMTLGTDTYQNVGSIIDVTVDSATTSGSITVTLPYDEATLAGASEDDLVLLHYTGGEWVTIANVTIDKANNKVTGTVTSLSSFTVGTKTVTATTTSGGDDGGGISGGGGGGGGGGVDREGPGYTNYPFNIYNVSTDTCDANMARIIVGPEYDQMDIVVTTSTGYVMATMVDVDPVFNRVIFEAPLYTDRGALQVSATAFTGSFVLRATPFLTMIMPCGQQPEPEPTEPVLESVLESILEPTEQEQFQKPDAFITQIQCPIGTTLVDGECIPIRVSIIILLIILLVGLAMLLPGLKILRRRAELLEQLEITRRPVEEIPEELQKPPRIEIPEPEIEIPEPEIEIDDIEQLVNSLQEQTIIQERIRRMELQLLELTQEKRTIQRNLTALLEQVYQEVRPKVLPQLPEQLLALPAPKRKYTKKKRTLTDEHKAKIAAAKRGRKLTPQTKEKISTVKKGRKMSDEHKAKIAAARRGRKMSDEHKAKIAAAHTGIKHTSQTKQKMSESKKQNKLDQKKKKAKLDDLKRRYDILSQGENDETT</sequence>
<dbReference type="PANTHER" id="PTHR13817:SF73">
    <property type="entry name" value="FIBRONECTIN TYPE-III DOMAIN-CONTAINING PROTEIN"/>
    <property type="match status" value="1"/>
</dbReference>